<feature type="signal peptide" evidence="2">
    <location>
        <begin position="1"/>
        <end position="29"/>
    </location>
</feature>
<accession>A0A0S4INC4</accession>
<dbReference type="Proteomes" id="UP000051952">
    <property type="component" value="Unassembled WGS sequence"/>
</dbReference>
<evidence type="ECO:0000256" key="2">
    <source>
        <dbReference type="SAM" id="SignalP"/>
    </source>
</evidence>
<evidence type="ECO:0000313" key="3">
    <source>
        <dbReference type="EMBL" id="CUE64060.1"/>
    </source>
</evidence>
<keyword evidence="2" id="KW-0732">Signal</keyword>
<feature type="region of interest" description="Disordered" evidence="1">
    <location>
        <begin position="584"/>
        <end position="612"/>
    </location>
</feature>
<sequence length="703" mass="77989">MAVAPQPHSRTAAFTALIALATLLNFCQRDTVDASNVVAHRHLSRPSRPPPSLDNREVIAALDDTARCTTIGRLKDDCFIAATPTNSSNSSSSESDDARRSDIDANRCLLVLWRSAEASGCSNDIVAPYRNRSEAAAAPPRVSMPLCPCARKKIVTVHAVSITVSILEMSSGHFSIEELMAVTQTLPTDSDSVMGGSATTTMDGSRPFYLIDVSTSRFVFLSCKVSEARVVKQSASPLGRQLSRLRLQLPLNLSTNADFISRVASSPQASKDVAVRSCSWCCTTLRKHPLSTYRESEQQPPPSVFYSFDSFSAAGHAMEEMIHGIGQYVTQGLHAQQVPWLVPCSDDWGYFAAPSRGKRAPWLWTEFFAELNEALQFPFYPVDFKHFHVDSPQFSPLVFGTVHFAVPSVGYNSLCYKKVVQHFLWPHAVRLAAKRGWDADAEHRFQEVLKTSAMPPSALPTPPVPAASLSAVSAPLLWKTNHRIAMMKIVPDKNSSSNISSIPTAAFKTPGRGYTFSDHFEHELVQRGILSMNPTLPLFERMWHANNAELIVTTWGSTLAVLINVLFERQQQVDDGAVNFTSQTTESHVRRAAVGDSTSRSDDDDDDNDSLPQRPLRVLILVHPEYIAETEQLFQKTSRFLQDPQHMPTSFSSNYTLYSKVSRHRMPRAKGALSDFYGGRDFCAKYVLVHKLDFVGRELDFRC</sequence>
<evidence type="ECO:0000313" key="4">
    <source>
        <dbReference type="Proteomes" id="UP000051952"/>
    </source>
</evidence>
<feature type="chain" id="PRO_5006621362" description="Membrane-associated protein" evidence="2">
    <location>
        <begin position="30"/>
        <end position="703"/>
    </location>
</feature>
<dbReference type="VEuPathDB" id="TriTrypDB:BSAL_50395"/>
<name>A0A0S4INC4_BODSA</name>
<evidence type="ECO:0000256" key="1">
    <source>
        <dbReference type="SAM" id="MobiDB-lite"/>
    </source>
</evidence>
<gene>
    <name evidence="3" type="ORF">BSAL_50395</name>
</gene>
<dbReference type="AlphaFoldDB" id="A0A0S4INC4"/>
<proteinExistence type="predicted"/>
<organism evidence="3 4">
    <name type="scientific">Bodo saltans</name>
    <name type="common">Flagellated protozoan</name>
    <dbReference type="NCBI Taxonomy" id="75058"/>
    <lineage>
        <taxon>Eukaryota</taxon>
        <taxon>Discoba</taxon>
        <taxon>Euglenozoa</taxon>
        <taxon>Kinetoplastea</taxon>
        <taxon>Metakinetoplastina</taxon>
        <taxon>Eubodonida</taxon>
        <taxon>Bodonidae</taxon>
        <taxon>Bodo</taxon>
    </lineage>
</organism>
<reference evidence="4" key="1">
    <citation type="submission" date="2015-09" db="EMBL/GenBank/DDBJ databases">
        <authorList>
            <consortium name="Pathogen Informatics"/>
        </authorList>
    </citation>
    <scope>NUCLEOTIDE SEQUENCE [LARGE SCALE GENOMIC DNA]</scope>
    <source>
        <strain evidence="4">Lake Konstanz</strain>
    </source>
</reference>
<dbReference type="EMBL" id="CYKH01000040">
    <property type="protein sequence ID" value="CUE64060.1"/>
    <property type="molecule type" value="Genomic_DNA"/>
</dbReference>
<protein>
    <recommendedName>
        <fullName evidence="5">Membrane-associated protein</fullName>
    </recommendedName>
</protein>
<evidence type="ECO:0008006" key="5">
    <source>
        <dbReference type="Google" id="ProtNLM"/>
    </source>
</evidence>
<keyword evidence="4" id="KW-1185">Reference proteome</keyword>